<dbReference type="EMBL" id="BMYJ01000006">
    <property type="protein sequence ID" value="GHC58705.1"/>
    <property type="molecule type" value="Genomic_DNA"/>
</dbReference>
<evidence type="ECO:0000313" key="7">
    <source>
        <dbReference type="Proteomes" id="UP000638981"/>
    </source>
</evidence>
<dbReference type="PANTHER" id="PTHR47506">
    <property type="entry name" value="TRANSCRIPTIONAL REGULATORY PROTEIN"/>
    <property type="match status" value="1"/>
</dbReference>
<dbReference type="InterPro" id="IPR001647">
    <property type="entry name" value="HTH_TetR"/>
</dbReference>
<comment type="caution">
    <text evidence="6">The sequence shown here is derived from an EMBL/GenBank/DDBJ whole genome shotgun (WGS) entry which is preliminary data.</text>
</comment>
<feature type="domain" description="HTH tetR-type" evidence="5">
    <location>
        <begin position="3"/>
        <end position="63"/>
    </location>
</feature>
<dbReference type="SUPFAM" id="SSF46689">
    <property type="entry name" value="Homeodomain-like"/>
    <property type="match status" value="1"/>
</dbReference>
<name>A0A918TQV8_9RHOB</name>
<feature type="DNA-binding region" description="H-T-H motif" evidence="4">
    <location>
        <begin position="26"/>
        <end position="45"/>
    </location>
</feature>
<dbReference type="PROSITE" id="PS50977">
    <property type="entry name" value="HTH_TETR_2"/>
    <property type="match status" value="1"/>
</dbReference>
<dbReference type="Proteomes" id="UP000638981">
    <property type="component" value="Unassembled WGS sequence"/>
</dbReference>
<keyword evidence="3" id="KW-0804">Transcription</keyword>
<dbReference type="GO" id="GO:0003677">
    <property type="term" value="F:DNA binding"/>
    <property type="evidence" value="ECO:0007669"/>
    <property type="project" value="UniProtKB-UniRule"/>
</dbReference>
<evidence type="ECO:0000313" key="6">
    <source>
        <dbReference type="EMBL" id="GHC58705.1"/>
    </source>
</evidence>
<evidence type="ECO:0000256" key="1">
    <source>
        <dbReference type="ARBA" id="ARBA00023015"/>
    </source>
</evidence>
<evidence type="ECO:0000256" key="4">
    <source>
        <dbReference type="PROSITE-ProRule" id="PRU00335"/>
    </source>
</evidence>
<dbReference type="SUPFAM" id="SSF48498">
    <property type="entry name" value="Tetracyclin repressor-like, C-terminal domain"/>
    <property type="match status" value="1"/>
</dbReference>
<dbReference type="InterPro" id="IPR036271">
    <property type="entry name" value="Tet_transcr_reg_TetR-rel_C_sf"/>
</dbReference>
<proteinExistence type="predicted"/>
<dbReference type="PANTHER" id="PTHR47506:SF1">
    <property type="entry name" value="HTH-TYPE TRANSCRIPTIONAL REGULATOR YJDC"/>
    <property type="match status" value="1"/>
</dbReference>
<sequence length="184" mass="20016">MPVATPEKIAELADRLFYERGFATTSFADIAGALGISRGNFYHHFKTKDAILDAVMARRLEQRKLWLAEWAALGPRAALHRFIDILTVNEAKIMAHGCPVGGLCQELARLNHAAQPGAQAIAGLFIDWLAAQLVLAGGREELARHLFGRAQGVAALANITGDKALMQAEVKALHLWLDEVLNGE</sequence>
<evidence type="ECO:0000259" key="5">
    <source>
        <dbReference type="PROSITE" id="PS50977"/>
    </source>
</evidence>
<reference evidence="6" key="1">
    <citation type="journal article" date="2014" name="Int. J. Syst. Evol. Microbiol.">
        <title>Complete genome sequence of Corynebacterium casei LMG S-19264T (=DSM 44701T), isolated from a smear-ripened cheese.</title>
        <authorList>
            <consortium name="US DOE Joint Genome Institute (JGI-PGF)"/>
            <person name="Walter F."/>
            <person name="Albersmeier A."/>
            <person name="Kalinowski J."/>
            <person name="Ruckert C."/>
        </authorList>
    </citation>
    <scope>NUCLEOTIDE SEQUENCE</scope>
    <source>
        <strain evidence="6">KCTC 23310</strain>
    </source>
</reference>
<keyword evidence="1" id="KW-0805">Transcription regulation</keyword>
<keyword evidence="7" id="KW-1185">Reference proteome</keyword>
<protein>
    <submittedName>
        <fullName evidence="6">TetR family transcriptional regulator</fullName>
    </submittedName>
</protein>
<reference evidence="6" key="2">
    <citation type="submission" date="2020-09" db="EMBL/GenBank/DDBJ databases">
        <authorList>
            <person name="Sun Q."/>
            <person name="Kim S."/>
        </authorList>
    </citation>
    <scope>NUCLEOTIDE SEQUENCE</scope>
    <source>
        <strain evidence="6">KCTC 23310</strain>
    </source>
</reference>
<dbReference type="InterPro" id="IPR009057">
    <property type="entry name" value="Homeodomain-like_sf"/>
</dbReference>
<dbReference type="Gene3D" id="1.10.357.10">
    <property type="entry name" value="Tetracycline Repressor, domain 2"/>
    <property type="match status" value="1"/>
</dbReference>
<dbReference type="PRINTS" id="PR00455">
    <property type="entry name" value="HTHTETR"/>
</dbReference>
<organism evidence="6 7">
    <name type="scientific">Neogemmobacter tilapiae</name>
    <dbReference type="NCBI Taxonomy" id="875041"/>
    <lineage>
        <taxon>Bacteria</taxon>
        <taxon>Pseudomonadati</taxon>
        <taxon>Pseudomonadota</taxon>
        <taxon>Alphaproteobacteria</taxon>
        <taxon>Rhodobacterales</taxon>
        <taxon>Paracoccaceae</taxon>
        <taxon>Neogemmobacter</taxon>
    </lineage>
</organism>
<keyword evidence="2 4" id="KW-0238">DNA-binding</keyword>
<dbReference type="RefSeq" id="WP_189411811.1">
    <property type="nucleotide sequence ID" value="NZ_BMYJ01000006.1"/>
</dbReference>
<dbReference type="AlphaFoldDB" id="A0A918TQV8"/>
<evidence type="ECO:0000256" key="2">
    <source>
        <dbReference type="ARBA" id="ARBA00023125"/>
    </source>
</evidence>
<evidence type="ECO:0000256" key="3">
    <source>
        <dbReference type="ARBA" id="ARBA00023163"/>
    </source>
</evidence>
<dbReference type="Pfam" id="PF00440">
    <property type="entry name" value="TetR_N"/>
    <property type="match status" value="1"/>
</dbReference>
<accession>A0A918TQV8</accession>
<gene>
    <name evidence="6" type="ORF">GCM10007315_23020</name>
</gene>